<dbReference type="STRING" id="181874.A0A409VG85"/>
<evidence type="ECO:0000259" key="16">
    <source>
        <dbReference type="PROSITE" id="PS51805"/>
    </source>
</evidence>
<keyword evidence="4" id="KW-0677">Repeat</keyword>
<name>A0A409VG85_9AGAR</name>
<dbReference type="Gene3D" id="1.20.920.10">
    <property type="entry name" value="Bromodomain-like"/>
    <property type="match status" value="1"/>
</dbReference>
<dbReference type="FunFam" id="3.30.40.10:FF:000007">
    <property type="entry name" value="Bromodomain containing 1, isoform CRA_b"/>
    <property type="match status" value="1"/>
</dbReference>
<dbReference type="SMART" id="SM00297">
    <property type="entry name" value="BROMO"/>
    <property type="match status" value="1"/>
</dbReference>
<dbReference type="GO" id="GO:0005634">
    <property type="term" value="C:nucleus"/>
    <property type="evidence" value="ECO:0007669"/>
    <property type="project" value="UniProtKB-SubCell"/>
</dbReference>
<dbReference type="InParanoid" id="A0A409VG85"/>
<dbReference type="FunFam" id="3.30.40.10:FF:000008">
    <property type="entry name" value="Bromodomain containing 1, isoform CRA_a"/>
    <property type="match status" value="1"/>
</dbReference>
<dbReference type="InterPro" id="IPR034732">
    <property type="entry name" value="EPHD"/>
</dbReference>
<feature type="region of interest" description="Disordered" evidence="12">
    <location>
        <begin position="792"/>
        <end position="823"/>
    </location>
</feature>
<keyword evidence="5 11" id="KW-0863">Zinc-finger</keyword>
<keyword evidence="9" id="KW-0539">Nucleus</keyword>
<dbReference type="SUPFAM" id="SSF63748">
    <property type="entry name" value="Tudor/PWWP/MBT"/>
    <property type="match status" value="1"/>
</dbReference>
<dbReference type="PROSITE" id="PS50016">
    <property type="entry name" value="ZF_PHD_2"/>
    <property type="match status" value="1"/>
</dbReference>
<evidence type="ECO:0000256" key="2">
    <source>
        <dbReference type="ARBA" id="ARBA00022553"/>
    </source>
</evidence>
<keyword evidence="7" id="KW-0007">Acetylation</keyword>
<feature type="region of interest" description="Disordered" evidence="12">
    <location>
        <begin position="625"/>
        <end position="687"/>
    </location>
</feature>
<dbReference type="PRINTS" id="PR00503">
    <property type="entry name" value="BROMODOMAIN"/>
</dbReference>
<proteinExistence type="predicted"/>
<dbReference type="Gene3D" id="3.30.40.10">
    <property type="entry name" value="Zinc/RING finger domain, C3HC4 (zinc finger)"/>
    <property type="match status" value="2"/>
</dbReference>
<keyword evidence="18" id="KW-1185">Reference proteome</keyword>
<dbReference type="PANTHER" id="PTHR13793:SF107">
    <property type="entry name" value="BROMODOMAIN-CONTAINING PROTEIN HOMOLOG"/>
    <property type="match status" value="1"/>
</dbReference>
<dbReference type="InterPro" id="IPR019787">
    <property type="entry name" value="Znf_PHD-finger"/>
</dbReference>
<evidence type="ECO:0000256" key="3">
    <source>
        <dbReference type="ARBA" id="ARBA00022723"/>
    </source>
</evidence>
<evidence type="ECO:0000256" key="5">
    <source>
        <dbReference type="ARBA" id="ARBA00022771"/>
    </source>
</evidence>
<dbReference type="InterPro" id="IPR018359">
    <property type="entry name" value="Bromodomain_CS"/>
</dbReference>
<dbReference type="CDD" id="cd15492">
    <property type="entry name" value="PHD_BRPF_JADE_like"/>
    <property type="match status" value="1"/>
</dbReference>
<dbReference type="GO" id="GO:0006325">
    <property type="term" value="P:chromatin organization"/>
    <property type="evidence" value="ECO:0007669"/>
    <property type="project" value="UniProtKB-ARBA"/>
</dbReference>
<dbReference type="GO" id="GO:0008270">
    <property type="term" value="F:zinc ion binding"/>
    <property type="evidence" value="ECO:0007669"/>
    <property type="project" value="UniProtKB-KW"/>
</dbReference>
<dbReference type="OrthoDB" id="20839at2759"/>
<accession>A0A409VG85</accession>
<evidence type="ECO:0000313" key="17">
    <source>
        <dbReference type="EMBL" id="PPQ65251.1"/>
    </source>
</evidence>
<feature type="domain" description="PHD-type" evidence="14">
    <location>
        <begin position="130"/>
        <end position="180"/>
    </location>
</feature>
<dbReference type="EMBL" id="NHTK01006069">
    <property type="protein sequence ID" value="PPQ65251.1"/>
    <property type="molecule type" value="Genomic_DNA"/>
</dbReference>
<evidence type="ECO:0000259" key="13">
    <source>
        <dbReference type="PROSITE" id="PS50014"/>
    </source>
</evidence>
<dbReference type="Pfam" id="PF00855">
    <property type="entry name" value="PWWP"/>
    <property type="match status" value="1"/>
</dbReference>
<feature type="compositionally biased region" description="Basic and acidic residues" evidence="12">
    <location>
        <begin position="647"/>
        <end position="662"/>
    </location>
</feature>
<dbReference type="InterPro" id="IPR050701">
    <property type="entry name" value="Histone_Mod_Regulator"/>
</dbReference>
<evidence type="ECO:0000256" key="9">
    <source>
        <dbReference type="ARBA" id="ARBA00023242"/>
    </source>
</evidence>
<gene>
    <name evidence="17" type="ORF">CVT24_011406</name>
</gene>
<dbReference type="SMART" id="SM00249">
    <property type="entry name" value="PHD"/>
    <property type="match status" value="2"/>
</dbReference>
<evidence type="ECO:0000256" key="1">
    <source>
        <dbReference type="ARBA" id="ARBA00004123"/>
    </source>
</evidence>
<dbReference type="GO" id="GO:0006357">
    <property type="term" value="P:regulation of transcription by RNA polymerase II"/>
    <property type="evidence" value="ECO:0007669"/>
    <property type="project" value="TreeGrafter"/>
</dbReference>
<comment type="caution">
    <text evidence="17">The sequence shown here is derived from an EMBL/GenBank/DDBJ whole genome shotgun (WGS) entry which is preliminary data.</text>
</comment>
<evidence type="ECO:0008006" key="19">
    <source>
        <dbReference type="Google" id="ProtNLM"/>
    </source>
</evidence>
<feature type="compositionally biased region" description="Polar residues" evidence="12">
    <location>
        <begin position="945"/>
        <end position="954"/>
    </location>
</feature>
<evidence type="ECO:0000256" key="7">
    <source>
        <dbReference type="ARBA" id="ARBA00022990"/>
    </source>
</evidence>
<feature type="region of interest" description="Disordered" evidence="12">
    <location>
        <begin position="916"/>
        <end position="1098"/>
    </location>
</feature>
<dbReference type="InterPro" id="IPR013083">
    <property type="entry name" value="Znf_RING/FYVE/PHD"/>
</dbReference>
<feature type="compositionally biased region" description="Low complexity" evidence="12">
    <location>
        <begin position="744"/>
        <end position="753"/>
    </location>
</feature>
<feature type="compositionally biased region" description="Acidic residues" evidence="12">
    <location>
        <begin position="1238"/>
        <end position="1256"/>
    </location>
</feature>
<dbReference type="InterPro" id="IPR011011">
    <property type="entry name" value="Znf_FYVE_PHD"/>
</dbReference>
<dbReference type="SUPFAM" id="SSF57903">
    <property type="entry name" value="FYVE/PHD zinc finger"/>
    <property type="match status" value="1"/>
</dbReference>
<evidence type="ECO:0000259" key="14">
    <source>
        <dbReference type="PROSITE" id="PS50016"/>
    </source>
</evidence>
<evidence type="ECO:0000256" key="4">
    <source>
        <dbReference type="ARBA" id="ARBA00022737"/>
    </source>
</evidence>
<feature type="compositionally biased region" description="Low complexity" evidence="12">
    <location>
        <begin position="663"/>
        <end position="676"/>
    </location>
</feature>
<feature type="region of interest" description="Disordered" evidence="12">
    <location>
        <begin position="1231"/>
        <end position="1278"/>
    </location>
</feature>
<dbReference type="Gene3D" id="2.30.30.140">
    <property type="match status" value="1"/>
</dbReference>
<dbReference type="PANTHER" id="PTHR13793">
    <property type="entry name" value="PHD FINGER PROTEINS"/>
    <property type="match status" value="1"/>
</dbReference>
<organism evidence="17 18">
    <name type="scientific">Panaeolus cyanescens</name>
    <dbReference type="NCBI Taxonomy" id="181874"/>
    <lineage>
        <taxon>Eukaryota</taxon>
        <taxon>Fungi</taxon>
        <taxon>Dikarya</taxon>
        <taxon>Basidiomycota</taxon>
        <taxon>Agaricomycotina</taxon>
        <taxon>Agaricomycetes</taxon>
        <taxon>Agaricomycetidae</taxon>
        <taxon>Agaricales</taxon>
        <taxon>Agaricineae</taxon>
        <taxon>Galeropsidaceae</taxon>
        <taxon>Panaeolus</taxon>
    </lineage>
</organism>
<dbReference type="InterPro" id="IPR001965">
    <property type="entry name" value="Znf_PHD"/>
</dbReference>
<dbReference type="PROSITE" id="PS51805">
    <property type="entry name" value="EPHD"/>
    <property type="match status" value="1"/>
</dbReference>
<dbReference type="InterPro" id="IPR000313">
    <property type="entry name" value="PWWP_dom"/>
</dbReference>
<feature type="domain" description="PHD-type" evidence="16">
    <location>
        <begin position="184"/>
        <end position="299"/>
    </location>
</feature>
<dbReference type="InterPro" id="IPR036427">
    <property type="entry name" value="Bromodomain-like_sf"/>
</dbReference>
<reference evidence="17 18" key="1">
    <citation type="journal article" date="2018" name="Evol. Lett.">
        <title>Horizontal gene cluster transfer increased hallucinogenic mushroom diversity.</title>
        <authorList>
            <person name="Reynolds H.T."/>
            <person name="Vijayakumar V."/>
            <person name="Gluck-Thaler E."/>
            <person name="Korotkin H.B."/>
            <person name="Matheny P.B."/>
            <person name="Slot J.C."/>
        </authorList>
    </citation>
    <scope>NUCLEOTIDE SEQUENCE [LARGE SCALE GENOMIC DNA]</scope>
    <source>
        <strain evidence="17 18">2629</strain>
    </source>
</reference>
<dbReference type="PROSITE" id="PS50014">
    <property type="entry name" value="BROMODOMAIN_2"/>
    <property type="match status" value="1"/>
</dbReference>
<feature type="compositionally biased region" description="Acidic residues" evidence="12">
    <location>
        <begin position="996"/>
        <end position="1029"/>
    </location>
</feature>
<evidence type="ECO:0000256" key="8">
    <source>
        <dbReference type="ARBA" id="ARBA00023117"/>
    </source>
</evidence>
<feature type="domain" description="PWWP" evidence="15">
    <location>
        <begin position="1111"/>
        <end position="1182"/>
    </location>
</feature>
<dbReference type="InterPro" id="IPR019786">
    <property type="entry name" value="Zinc_finger_PHD-type_CS"/>
</dbReference>
<dbReference type="Proteomes" id="UP000284842">
    <property type="component" value="Unassembled WGS sequence"/>
</dbReference>
<keyword evidence="8 10" id="KW-0103">Bromodomain</keyword>
<evidence type="ECO:0000256" key="11">
    <source>
        <dbReference type="PROSITE-ProRule" id="PRU00146"/>
    </source>
</evidence>
<comment type="subcellular location">
    <subcellularLocation>
        <location evidence="1">Nucleus</location>
    </subcellularLocation>
</comment>
<feature type="compositionally biased region" description="Polar residues" evidence="12">
    <location>
        <begin position="970"/>
        <end position="983"/>
    </location>
</feature>
<dbReference type="PROSITE" id="PS50812">
    <property type="entry name" value="PWWP"/>
    <property type="match status" value="1"/>
</dbReference>
<dbReference type="CDD" id="cd04369">
    <property type="entry name" value="Bromodomain"/>
    <property type="match status" value="1"/>
</dbReference>
<dbReference type="InterPro" id="IPR019542">
    <property type="entry name" value="Enhancer_polycomb-like_N"/>
</dbReference>
<evidence type="ECO:0000256" key="10">
    <source>
        <dbReference type="PROSITE-ProRule" id="PRU00035"/>
    </source>
</evidence>
<dbReference type="PROSITE" id="PS00633">
    <property type="entry name" value="BROMODOMAIN_1"/>
    <property type="match status" value="1"/>
</dbReference>
<sequence>MARGGHNSPETALPKVQFEEVNDEAMKLPAGVHESAFRSYGYNDFSEFRKPDHYIRHIEPLESDLAKTVEYDMDEQDQEWLDAVNAGRKKEQIDQITYETFEIIMDRLEKEWFDLTKNLQKTDLAMPSEDSTCAVCDDSEGENSNAIVFCDGCNLAVHQDCYGVPYIPEGQWLCRKCTVSPESAVSCVLCPNEGGAFKQTTNGEWIHLLCAIWIPETRVVNEVFMEPISGVERISKQRWKLRCSICDSRDDGACIQCAKSTCFLAFHTTCARKEKLLLPMKSVQGAENVTLTCYCERHLPREQQEIRAAALAAMDSDDRPQGQGASKSARAYAKTYKLGPPLVPAIVVDRIMQYIYRIKIRKKVEFIHLMCKYWSLKREARRGAPLLKRLYLEPWSNNNAAKVLSDEEKRMRLEQLQRIRQDLTHVHTLTDLCRKREVRKMRQAEVICDVLSQALYPHHAPFRLAFERIMAIDRQDHFKNPVSKTEVPDYFDIVKNPMCWSQIDAKLDQHQYWNVSEFKDDIELVLNNAMLYNKPGTTFHKLATRIQKEARPLLDDLERLKTHHPKPIPNGEDNMDVDVPMPGDLEPSLDILNLLTSSEIIKADLNIELDTDPISSLFNYELARIKPIPPTPPPVKKPKKTKQKRDRRAEQERARINREAREAAAAVETATTPQAEGTLSVEPDRQASAIPVTVEEDRTARALQTEHDASAAIRVTRNRAAAAVAQKEELPSSPTIDVPPALEPSISHSSSGKPHSHRRHSSTLVGPAAVPRVVNDVDNRDSFSMFHAGWILPPDQKRHGRSQTERSGLPPPKKKQKTGETFLHGTSRLSIVSTAPSENQTLKRSVSVEVKQNPDDENDAMHLGSVHHPGGSASRGMSMAVDEDIDVPHNVVTQPNGVVIIEKLDTPAIRRERNMRRKAEKRKMMQEQAEEHGTGMEGVEGPDVNISTGSSAPSSAHEKVALDTGAGAKPTSSASNPGPTAQDTVPIPQDIMYTDFESELSDLSDSEEEEEETHDRDEKDDDDTEDEVVEGSGATGGDVKQTKGKTKAPPPEPQKASGSKKKKPPSNITKAPVASTSALSAPPITRSNKSKAGDNGTLPRKRVFKDDLFVDSTLVWAKSDLNPWWPAVIHGDDNPAVPEDYLAIHKDRRQKRKIKLFIVHYYNRSDPWGSVSRDKLCLLGEDDAVDQEMLTSASKQKWKPSATQKACREAYRCALANMDADDEKQKFVMANLSKLESNDGDDEGDGDENEDEETEDDHTRGATITVAQRQQETDPEDL</sequence>
<evidence type="ECO:0000256" key="6">
    <source>
        <dbReference type="ARBA" id="ARBA00022833"/>
    </source>
</evidence>
<feature type="compositionally biased region" description="Basic and acidic residues" evidence="12">
    <location>
        <begin position="922"/>
        <end position="934"/>
    </location>
</feature>
<keyword evidence="3" id="KW-0479">Metal-binding</keyword>
<keyword evidence="2" id="KW-0597">Phosphoprotein</keyword>
<dbReference type="Pfam" id="PF13831">
    <property type="entry name" value="PHD_2"/>
    <property type="match status" value="1"/>
</dbReference>
<dbReference type="Pfam" id="PF13832">
    <property type="entry name" value="zf-HC5HC2H_2"/>
    <property type="match status" value="1"/>
</dbReference>
<dbReference type="InterPro" id="IPR001487">
    <property type="entry name" value="Bromodomain"/>
</dbReference>
<dbReference type="Pfam" id="PF00439">
    <property type="entry name" value="Bromodomain"/>
    <property type="match status" value="1"/>
</dbReference>
<keyword evidence="6" id="KW-0862">Zinc</keyword>
<dbReference type="Pfam" id="PF10513">
    <property type="entry name" value="EPL1"/>
    <property type="match status" value="1"/>
</dbReference>
<evidence type="ECO:0000256" key="12">
    <source>
        <dbReference type="SAM" id="MobiDB-lite"/>
    </source>
</evidence>
<evidence type="ECO:0000259" key="15">
    <source>
        <dbReference type="PROSITE" id="PS50812"/>
    </source>
</evidence>
<protein>
    <recommendedName>
        <fullName evidence="19">Histone acetyltransferase</fullName>
    </recommendedName>
</protein>
<dbReference type="SUPFAM" id="SSF47370">
    <property type="entry name" value="Bromodomain"/>
    <property type="match status" value="1"/>
</dbReference>
<feature type="region of interest" description="Disordered" evidence="12">
    <location>
        <begin position="724"/>
        <end position="767"/>
    </location>
</feature>
<dbReference type="PROSITE" id="PS01359">
    <property type="entry name" value="ZF_PHD_1"/>
    <property type="match status" value="1"/>
</dbReference>
<evidence type="ECO:0000313" key="18">
    <source>
        <dbReference type="Proteomes" id="UP000284842"/>
    </source>
</evidence>
<dbReference type="AlphaFoldDB" id="A0A409VG85"/>
<feature type="domain" description="Bromo" evidence="13">
    <location>
        <begin position="470"/>
        <end position="540"/>
    </location>
</feature>
<feature type="compositionally biased region" description="Basic residues" evidence="12">
    <location>
        <begin position="636"/>
        <end position="646"/>
    </location>
</feature>